<evidence type="ECO:0000259" key="8">
    <source>
        <dbReference type="Pfam" id="PF19053"/>
    </source>
</evidence>
<dbReference type="InterPro" id="IPR006707">
    <property type="entry name" value="T7SS_EccD"/>
</dbReference>
<feature type="domain" description="EccD-like transmembrane" evidence="8">
    <location>
        <begin position="136"/>
        <end position="491"/>
    </location>
</feature>
<feature type="transmembrane region" description="Helical" evidence="7">
    <location>
        <begin position="432"/>
        <end position="453"/>
    </location>
</feature>
<keyword evidence="10" id="KW-1185">Reference proteome</keyword>
<proteinExistence type="inferred from homology"/>
<protein>
    <recommendedName>
        <fullName evidence="8">EccD-like transmembrane domain-containing protein</fullName>
    </recommendedName>
</protein>
<dbReference type="GO" id="GO:0005886">
    <property type="term" value="C:plasma membrane"/>
    <property type="evidence" value="ECO:0007669"/>
    <property type="project" value="UniProtKB-SubCell"/>
</dbReference>
<dbReference type="NCBIfam" id="TIGR03920">
    <property type="entry name" value="T7SS_EccD"/>
    <property type="match status" value="1"/>
</dbReference>
<evidence type="ECO:0000256" key="6">
    <source>
        <dbReference type="ARBA" id="ARBA00023136"/>
    </source>
</evidence>
<geneLocation type="plasmid" evidence="9">
    <name>pJCM18538</name>
</geneLocation>
<dbReference type="InterPro" id="IPR044049">
    <property type="entry name" value="EccD_transm"/>
</dbReference>
<dbReference type="Pfam" id="PF19053">
    <property type="entry name" value="EccD"/>
    <property type="match status" value="1"/>
</dbReference>
<keyword evidence="5 7" id="KW-1133">Transmembrane helix</keyword>
<feature type="transmembrane region" description="Helical" evidence="7">
    <location>
        <begin position="134"/>
        <end position="153"/>
    </location>
</feature>
<evidence type="ECO:0000256" key="2">
    <source>
        <dbReference type="ARBA" id="ARBA00006162"/>
    </source>
</evidence>
<evidence type="ECO:0000256" key="3">
    <source>
        <dbReference type="ARBA" id="ARBA00022475"/>
    </source>
</evidence>
<feature type="transmembrane region" description="Helical" evidence="7">
    <location>
        <begin position="375"/>
        <end position="392"/>
    </location>
</feature>
<feature type="transmembrane region" description="Helical" evidence="7">
    <location>
        <begin position="246"/>
        <end position="267"/>
    </location>
</feature>
<keyword evidence="6 7" id="KW-0472">Membrane</keyword>
<dbReference type="InterPro" id="IPR024962">
    <property type="entry name" value="YukD-like"/>
</dbReference>
<comment type="subcellular location">
    <subcellularLocation>
        <location evidence="1">Cell membrane</location>
        <topology evidence="1">Multi-pass membrane protein</topology>
    </subcellularLocation>
</comment>
<comment type="similarity">
    <text evidence="2">Belongs to the EccD/Snm4 family.</text>
</comment>
<feature type="transmembrane region" description="Helical" evidence="7">
    <location>
        <begin position="349"/>
        <end position="369"/>
    </location>
</feature>
<accession>A0A7I7RQ93</accession>
<feature type="transmembrane region" description="Helical" evidence="7">
    <location>
        <begin position="273"/>
        <end position="290"/>
    </location>
</feature>
<evidence type="ECO:0000256" key="1">
    <source>
        <dbReference type="ARBA" id="ARBA00004651"/>
    </source>
</evidence>
<organism evidence="9 10">
    <name type="scientific">Mycolicibacterium arabiense</name>
    <dbReference type="NCBI Taxonomy" id="1286181"/>
    <lineage>
        <taxon>Bacteria</taxon>
        <taxon>Bacillati</taxon>
        <taxon>Actinomycetota</taxon>
        <taxon>Actinomycetes</taxon>
        <taxon>Mycobacteriales</taxon>
        <taxon>Mycobacteriaceae</taxon>
        <taxon>Mycolicibacterium</taxon>
    </lineage>
</organism>
<evidence type="ECO:0000256" key="4">
    <source>
        <dbReference type="ARBA" id="ARBA00022692"/>
    </source>
</evidence>
<keyword evidence="4 7" id="KW-0812">Transmembrane</keyword>
<dbReference type="Pfam" id="PF08817">
    <property type="entry name" value="YukD"/>
    <property type="match status" value="1"/>
</dbReference>
<reference evidence="9 10" key="1">
    <citation type="journal article" date="2019" name="Emerg. Microbes Infect.">
        <title>Comprehensive subspecies identification of 175 nontuberculous mycobacteria species based on 7547 genomic profiles.</title>
        <authorList>
            <person name="Matsumoto Y."/>
            <person name="Kinjo T."/>
            <person name="Motooka D."/>
            <person name="Nabeya D."/>
            <person name="Jung N."/>
            <person name="Uechi K."/>
            <person name="Horii T."/>
            <person name="Iida T."/>
            <person name="Fujita J."/>
            <person name="Nakamura S."/>
        </authorList>
    </citation>
    <scope>NUCLEOTIDE SEQUENCE [LARGE SCALE GENOMIC DNA]</scope>
    <source>
        <strain evidence="9 10">JCM 18538</strain>
        <plasmid evidence="9">pJCM18538</plasmid>
    </source>
</reference>
<dbReference type="KEGG" id="marz:MARA_01780"/>
<gene>
    <name evidence="9" type="ORF">MARA_01780</name>
</gene>
<sequence>MTSPQTSADRDSEPEEELSRITILIGEQLLDIGVSAGVSISAVVSDVIEMAGVQLAGTDVEFDNTDGRWTFARLTGEVIDARSSLGEAGVRDGDILVIQEVDGPAASVLVDHLDGAREAKGSIDRWIDQHGWPATWFGLGVTLCAVASLVPLTSRAEPAVRSIPVTAVTTLLVGICCAVVACATSLRPARRGVSDGFAFLSLPLIFGGALSVLPGAHGFPSLPMALAVVGLAALIQLLATGRAAALHTTVIVLALLGGPAVLAQVALDPHPRVVGSILAAVAVMTVYLAPRATILLSRLPVPRVPTAGEPLDDIETQGGTAVEGVGAVGKQVIPTEAGMADRVRRARGYLTGTVAGAAVLAVVGCYFALDVSEGLPWQGTTFVVVVAAALCLRGRSHHDFAQSGVLIGGGLVIGLVLIVETATLAVGWQVNAAVVLVVFMVMTLACGLVAPRVDFSPVMRRWVELGEYLAIGLMFPLLGSIISLYSFFRELRI</sequence>
<keyword evidence="3" id="KW-1003">Cell membrane</keyword>
<keyword evidence="9" id="KW-0614">Plasmid</keyword>
<feature type="transmembrane region" description="Helical" evidence="7">
    <location>
        <begin position="465"/>
        <end position="488"/>
    </location>
</feature>
<feature type="transmembrane region" description="Helical" evidence="7">
    <location>
        <begin position="165"/>
        <end position="184"/>
    </location>
</feature>
<evidence type="ECO:0000256" key="7">
    <source>
        <dbReference type="SAM" id="Phobius"/>
    </source>
</evidence>
<dbReference type="Gene3D" id="3.10.20.90">
    <property type="entry name" value="Phosphatidylinositol 3-kinase Catalytic Subunit, Chain A, domain 1"/>
    <property type="match status" value="1"/>
</dbReference>
<dbReference type="RefSeq" id="WP_163916317.1">
    <property type="nucleotide sequence ID" value="NZ_AP022592.1"/>
</dbReference>
<evidence type="ECO:0000313" key="10">
    <source>
        <dbReference type="Proteomes" id="UP000467428"/>
    </source>
</evidence>
<evidence type="ECO:0000313" key="9">
    <source>
        <dbReference type="EMBL" id="BBY46748.1"/>
    </source>
</evidence>
<dbReference type="AlphaFoldDB" id="A0A7I7RQ93"/>
<feature type="transmembrane region" description="Helical" evidence="7">
    <location>
        <begin position="196"/>
        <end position="216"/>
    </location>
</feature>
<dbReference type="PIRSF" id="PIRSF017804">
    <property type="entry name" value="Secretion_EccD1"/>
    <property type="match status" value="1"/>
</dbReference>
<feature type="transmembrane region" description="Helical" evidence="7">
    <location>
        <begin position="222"/>
        <end position="239"/>
    </location>
</feature>
<dbReference type="Proteomes" id="UP000467428">
    <property type="component" value="Plasmid pJCM18538"/>
</dbReference>
<evidence type="ECO:0000256" key="5">
    <source>
        <dbReference type="ARBA" id="ARBA00022989"/>
    </source>
</evidence>
<dbReference type="EMBL" id="AP022592">
    <property type="protein sequence ID" value="BBY46748.1"/>
    <property type="molecule type" value="Genomic_DNA"/>
</dbReference>
<feature type="transmembrane region" description="Helical" evidence="7">
    <location>
        <begin position="404"/>
        <end position="426"/>
    </location>
</feature>
<name>A0A7I7RQ93_9MYCO</name>